<name>A0A2A2H4K5_METBR</name>
<protein>
    <submittedName>
        <fullName evidence="1">Methanogeneis marker protein 17</fullName>
    </submittedName>
</protein>
<reference evidence="1 2" key="1">
    <citation type="journal article" date="2017" name="BMC Genomics">
        <title>Genomic analysis of methanogenic archaea reveals a shift towards energy conservation.</title>
        <authorList>
            <person name="Gilmore S.P."/>
            <person name="Henske J.K."/>
            <person name="Sexton J.A."/>
            <person name="Solomon K.V."/>
            <person name="Seppala S."/>
            <person name="Yoo J.I."/>
            <person name="Huyett L.M."/>
            <person name="Pressman A."/>
            <person name="Cogan J.Z."/>
            <person name="Kivenson V."/>
            <person name="Peng X."/>
            <person name="Tan Y."/>
            <person name="Valentine D.L."/>
            <person name="O'Malley M.A."/>
        </authorList>
    </citation>
    <scope>NUCLEOTIDE SEQUENCE [LARGE SCALE GENOMIC DNA]</scope>
    <source>
        <strain evidence="1 2">M.o.H.</strain>
    </source>
</reference>
<gene>
    <name evidence="1" type="ORF">ASJ80_05115</name>
</gene>
<dbReference type="InterPro" id="IPR016762">
    <property type="entry name" value="Methan_mark_17"/>
</dbReference>
<dbReference type="RefSeq" id="WP_069583337.1">
    <property type="nucleotide sequence ID" value="NZ_LMVM01000023.1"/>
</dbReference>
<evidence type="ECO:0000313" key="2">
    <source>
        <dbReference type="Proteomes" id="UP000217784"/>
    </source>
</evidence>
<dbReference type="NCBIfam" id="TIGR03291">
    <property type="entry name" value="methan_mark_17"/>
    <property type="match status" value="1"/>
</dbReference>
<proteinExistence type="predicted"/>
<dbReference type="EMBL" id="LMVM01000023">
    <property type="protein sequence ID" value="PAV04234.1"/>
    <property type="molecule type" value="Genomic_DNA"/>
</dbReference>
<evidence type="ECO:0000313" key="1">
    <source>
        <dbReference type="EMBL" id="PAV04234.1"/>
    </source>
</evidence>
<comment type="caution">
    <text evidence="1">The sequence shown here is derived from an EMBL/GenBank/DDBJ whole genome shotgun (WGS) entry which is preliminary data.</text>
</comment>
<organism evidence="1 2">
    <name type="scientific">Methanobacterium bryantii</name>
    <dbReference type="NCBI Taxonomy" id="2161"/>
    <lineage>
        <taxon>Archaea</taxon>
        <taxon>Methanobacteriati</taxon>
        <taxon>Methanobacteriota</taxon>
        <taxon>Methanomada group</taxon>
        <taxon>Methanobacteria</taxon>
        <taxon>Methanobacteriales</taxon>
        <taxon>Methanobacteriaceae</taxon>
        <taxon>Methanobacterium</taxon>
    </lineage>
</organism>
<accession>A0A2A2H4K5</accession>
<dbReference type="Proteomes" id="UP000217784">
    <property type="component" value="Unassembled WGS sequence"/>
</dbReference>
<dbReference type="AlphaFoldDB" id="A0A2A2H4K5"/>
<keyword evidence="2" id="KW-1185">Reference proteome</keyword>
<dbReference type="OrthoDB" id="52971at2157"/>
<dbReference type="Pfam" id="PF09886">
    <property type="entry name" value="DUF2113"/>
    <property type="match status" value="1"/>
</dbReference>
<dbReference type="PIRSF" id="PIRSF019464">
    <property type="entry name" value="UCP019464"/>
    <property type="match status" value="1"/>
</dbReference>
<sequence length="183" mass="21575">MIVESYDENGAKVYEMVIRQTLQDLQVSRAIRDMKVFADPREPVFIIVVEYEKAASPITIDDLAEYEYKKDENNLYIRVKDETYLPELLQKLWEIEGRENIQQPSRYEIIISNPKAKVEGIIIHDPQEDLKKKVYDAIFRIIPEGFRVIDHLSEGNVIAMVCSDEIIKDEWIKKRDEMIKKLK</sequence>